<dbReference type="EMBL" id="JACHIG010000005">
    <property type="protein sequence ID" value="MBB5033135.1"/>
    <property type="molecule type" value="Genomic_DNA"/>
</dbReference>
<organism evidence="1 2">
    <name type="scientific">Prosthecobacter vanneervenii</name>
    <dbReference type="NCBI Taxonomy" id="48466"/>
    <lineage>
        <taxon>Bacteria</taxon>
        <taxon>Pseudomonadati</taxon>
        <taxon>Verrucomicrobiota</taxon>
        <taxon>Verrucomicrobiia</taxon>
        <taxon>Verrucomicrobiales</taxon>
        <taxon>Verrucomicrobiaceae</taxon>
        <taxon>Prosthecobacter</taxon>
    </lineage>
</organism>
<dbReference type="AlphaFoldDB" id="A0A7W7YC50"/>
<name>A0A7W7YC50_9BACT</name>
<sequence length="97" mass="11089">MSRYCTIQINGKLIRIRVDKDGVQRLPRLRALDMLFYCGALDLNKLATAVKSEGTCTVETRRWVYQHLGFSVSAYADVFPQDTIINPLWSKSNKPKP</sequence>
<gene>
    <name evidence="1" type="ORF">HNQ65_002718</name>
</gene>
<evidence type="ECO:0000313" key="2">
    <source>
        <dbReference type="Proteomes" id="UP000590740"/>
    </source>
</evidence>
<accession>A0A7W7YC50</accession>
<dbReference type="Proteomes" id="UP000590740">
    <property type="component" value="Unassembled WGS sequence"/>
</dbReference>
<evidence type="ECO:0000313" key="1">
    <source>
        <dbReference type="EMBL" id="MBB5033135.1"/>
    </source>
</evidence>
<protein>
    <submittedName>
        <fullName evidence="1">Uncharacterized protein</fullName>
    </submittedName>
</protein>
<dbReference type="RefSeq" id="WP_184340050.1">
    <property type="nucleotide sequence ID" value="NZ_JACHIG010000005.1"/>
</dbReference>
<reference evidence="1 2" key="1">
    <citation type="submission" date="2020-08" db="EMBL/GenBank/DDBJ databases">
        <title>Genomic Encyclopedia of Type Strains, Phase IV (KMG-IV): sequencing the most valuable type-strain genomes for metagenomic binning, comparative biology and taxonomic classification.</title>
        <authorList>
            <person name="Goeker M."/>
        </authorList>
    </citation>
    <scope>NUCLEOTIDE SEQUENCE [LARGE SCALE GENOMIC DNA]</scope>
    <source>
        <strain evidence="1 2">DSM 12252</strain>
    </source>
</reference>
<proteinExistence type="predicted"/>
<keyword evidence="2" id="KW-1185">Reference proteome</keyword>
<comment type="caution">
    <text evidence="1">The sequence shown here is derived from an EMBL/GenBank/DDBJ whole genome shotgun (WGS) entry which is preliminary data.</text>
</comment>